<dbReference type="OrthoDB" id="9761519at2"/>
<dbReference type="PANTHER" id="PTHR43817:SF1">
    <property type="entry name" value="HYDROLASE, FAMILY 43, PUTATIVE (AFU_ORTHOLOGUE AFUA_3G01660)-RELATED"/>
    <property type="match status" value="1"/>
</dbReference>
<dbReference type="InterPro" id="IPR000421">
    <property type="entry name" value="FA58C"/>
</dbReference>
<evidence type="ECO:0000313" key="6">
    <source>
        <dbReference type="EMBL" id="RVU26558.1"/>
    </source>
</evidence>
<sequence>MKKRFLTPLLLLGLTPLAFAQNSQLFKSPPQSAKPRVWWHWMNGNISKEGIQKDLEWMERTGIGGFQNFDASLMTPVMVKEKLSYMTAPWKDAFKFTTDLAKQKGLEMAIAGSPGWSVTGGPWVNPGDAMKKYVWTETIIEGGKPFNDKLKQPSGSTGPMQNSRIADSGFESSDGKPHKPLEFYKDVAVIAYPIKGNEQSTQELAPIVTSTGGTFNLAKLTDGDLENFDYLEPKTPGEDTYIQYEFSKPTKIYGVTFANEGYGELAVFRGAGNNRSFQYSEDGVNFKELVKVPGLITSQNTLTFAPLNIKKIRLVYKTMPPAPAGFEAMFGGKADTKPKGTQVSEFVVHTTPKVNLFEAKAGFVPWKENNMETIPSELGAKSTEIVDLTSKMNADGSLNWNAPAGKWAILRFGYSLTGKKNHPASPEATGLEVDKLDREAVTRYLENYLDQYKDASGGNMGKEGLTHMVLDSYEAGHMTWTPAMFDEFQKRRGYDLKPWMPVLAGRIVNSAADSEKFLWDFRKTIGELIVENHYELIGELLAKRGMKRYTESHENGRIFLADGMDVKRKADIPMAAMWQPGALAAGKDEEVRSRGDIRESASVAHIYGQNIVAGESMTTAGNSYQPHPGSLKRTADMELASGLNRFVIHTSVHQPMDNLIPGFSLGPFGQWFTRQETWANQARVWGDYLGRSSYLLQEGKNVADVLYYYGENYNITALCQEALPKIPAGYEFDFVNSSALKDAISASNKKLVSKGGTSYQVLYLDASAQKMTLGTLNRVLSLAKEGVIVGGTAPEASPSLSDNSATYSQVLTQLKSLPNVQFGKDLSNLLSSKGVSPDVNISQNTAEILFQHRKNGEKEIYWLNSRTENENSAQLSFRVSGKTPKLYNPETGEISSISYETKGGRTTIRYSFKPWDAIFIVFDGETKQQKLTIPSFKIASTKTIESPWKVTFQKDRSAPAEITLSALQSLDQHADPGVKYFSGEATYSNKFEVNSISKGERVQIDLGDVKNLAEVYLNGKYLKTVWKKPFVVDITDSFIIGRNSLEVKVINSWVNRLVGDAQPGANKITFIPMPVIRAESKTEPSGLLGPVKINILN</sequence>
<keyword evidence="1 4" id="KW-0732">Signal</keyword>
<feature type="domain" description="F5/8 type C" evidence="5">
    <location>
        <begin position="211"/>
        <end position="318"/>
    </location>
</feature>
<proteinExistence type="predicted"/>
<dbReference type="InterPro" id="IPR008979">
    <property type="entry name" value="Galactose-bd-like_sf"/>
</dbReference>
<name>A0A437PWI4_9BACT</name>
<dbReference type="Pfam" id="PF00754">
    <property type="entry name" value="F5_F8_type_C"/>
    <property type="match status" value="1"/>
</dbReference>
<dbReference type="GO" id="GO:0005975">
    <property type="term" value="P:carbohydrate metabolic process"/>
    <property type="evidence" value="ECO:0007669"/>
    <property type="project" value="InterPro"/>
</dbReference>
<dbReference type="RefSeq" id="WP_127802110.1">
    <property type="nucleotide sequence ID" value="NZ_SACY01000001.1"/>
</dbReference>
<organism evidence="6 7">
    <name type="scientific">Sandaracinomonas limnophila</name>
    <dbReference type="NCBI Taxonomy" id="1862386"/>
    <lineage>
        <taxon>Bacteria</taxon>
        <taxon>Pseudomonadati</taxon>
        <taxon>Bacteroidota</taxon>
        <taxon>Cytophagia</taxon>
        <taxon>Cytophagales</taxon>
        <taxon>Flectobacillaceae</taxon>
        <taxon>Sandaracinomonas</taxon>
    </lineage>
</organism>
<feature type="chain" id="PRO_5019056848" evidence="4">
    <location>
        <begin position="21"/>
        <end position="1097"/>
    </location>
</feature>
<dbReference type="AlphaFoldDB" id="A0A437PWI4"/>
<dbReference type="Gene3D" id="2.60.120.260">
    <property type="entry name" value="Galactose-binding domain-like"/>
    <property type="match status" value="2"/>
</dbReference>
<dbReference type="Pfam" id="PF17132">
    <property type="entry name" value="Glyco_hydro_106"/>
    <property type="match status" value="1"/>
</dbReference>
<dbReference type="PANTHER" id="PTHR43817">
    <property type="entry name" value="GLYCOSYL HYDROLASE"/>
    <property type="match status" value="1"/>
</dbReference>
<protein>
    <submittedName>
        <fullName evidence="6">Glycoside hydrolase</fullName>
    </submittedName>
</protein>
<feature type="signal peptide" evidence="4">
    <location>
        <begin position="1"/>
        <end position="20"/>
    </location>
</feature>
<evidence type="ECO:0000256" key="1">
    <source>
        <dbReference type="ARBA" id="ARBA00022729"/>
    </source>
</evidence>
<feature type="compositionally biased region" description="Polar residues" evidence="3">
    <location>
        <begin position="153"/>
        <end position="165"/>
    </location>
</feature>
<evidence type="ECO:0000256" key="3">
    <source>
        <dbReference type="SAM" id="MobiDB-lite"/>
    </source>
</evidence>
<feature type="region of interest" description="Disordered" evidence="3">
    <location>
        <begin position="145"/>
        <end position="176"/>
    </location>
</feature>
<evidence type="ECO:0000256" key="2">
    <source>
        <dbReference type="ARBA" id="ARBA00022801"/>
    </source>
</evidence>
<reference evidence="6 7" key="1">
    <citation type="submission" date="2019-01" db="EMBL/GenBank/DDBJ databases">
        <authorList>
            <person name="Chen W.-M."/>
        </authorList>
    </citation>
    <scope>NUCLEOTIDE SEQUENCE [LARGE SCALE GENOMIC DNA]</scope>
    <source>
        <strain evidence="6 7">FSY-15</strain>
    </source>
</reference>
<keyword evidence="7" id="KW-1185">Reference proteome</keyword>
<evidence type="ECO:0000256" key="4">
    <source>
        <dbReference type="SAM" id="SignalP"/>
    </source>
</evidence>
<evidence type="ECO:0000313" key="7">
    <source>
        <dbReference type="Proteomes" id="UP000282832"/>
    </source>
</evidence>
<dbReference type="SUPFAM" id="SSF49785">
    <property type="entry name" value="Galactose-binding domain-like"/>
    <property type="match status" value="2"/>
</dbReference>
<comment type="caution">
    <text evidence="6">The sequence shown here is derived from an EMBL/GenBank/DDBJ whole genome shotgun (WGS) entry which is preliminary data.</text>
</comment>
<dbReference type="EMBL" id="SACY01000001">
    <property type="protein sequence ID" value="RVU26558.1"/>
    <property type="molecule type" value="Genomic_DNA"/>
</dbReference>
<accession>A0A437PWI4</accession>
<dbReference type="NCBIfam" id="NF045579">
    <property type="entry name" value="rhamnoside_JR"/>
    <property type="match status" value="1"/>
</dbReference>
<dbReference type="GO" id="GO:0004553">
    <property type="term" value="F:hydrolase activity, hydrolyzing O-glycosyl compounds"/>
    <property type="evidence" value="ECO:0007669"/>
    <property type="project" value="InterPro"/>
</dbReference>
<dbReference type="Proteomes" id="UP000282832">
    <property type="component" value="Unassembled WGS sequence"/>
</dbReference>
<gene>
    <name evidence="6" type="ORF">EOJ36_00775</name>
</gene>
<keyword evidence="2 6" id="KW-0378">Hydrolase</keyword>
<evidence type="ECO:0000259" key="5">
    <source>
        <dbReference type="Pfam" id="PF00754"/>
    </source>
</evidence>